<dbReference type="GO" id="GO:0005634">
    <property type="term" value="C:nucleus"/>
    <property type="evidence" value="ECO:0007669"/>
    <property type="project" value="UniProtKB-SubCell"/>
</dbReference>
<dbReference type="PRINTS" id="PR00404">
    <property type="entry name" value="MADSDOMAIN"/>
</dbReference>
<organism evidence="7">
    <name type="scientific">Nicotiana tabacum</name>
    <name type="common">Common tobacco</name>
    <dbReference type="NCBI Taxonomy" id="4097"/>
    <lineage>
        <taxon>Eukaryota</taxon>
        <taxon>Viridiplantae</taxon>
        <taxon>Streptophyta</taxon>
        <taxon>Embryophyta</taxon>
        <taxon>Tracheophyta</taxon>
        <taxon>Spermatophyta</taxon>
        <taxon>Magnoliopsida</taxon>
        <taxon>eudicotyledons</taxon>
        <taxon>Gunneridae</taxon>
        <taxon>Pentapetalae</taxon>
        <taxon>asterids</taxon>
        <taxon>lamiids</taxon>
        <taxon>Solanales</taxon>
        <taxon>Solanaceae</taxon>
        <taxon>Nicotianoideae</taxon>
        <taxon>Nicotianeae</taxon>
        <taxon>Nicotiana</taxon>
    </lineage>
</organism>
<dbReference type="SMART" id="SM00432">
    <property type="entry name" value="MADS"/>
    <property type="match status" value="1"/>
</dbReference>
<feature type="domain" description="MADS-box" evidence="6">
    <location>
        <begin position="7"/>
        <end position="67"/>
    </location>
</feature>
<dbReference type="Pfam" id="PF00319">
    <property type="entry name" value="SRF-TF"/>
    <property type="match status" value="1"/>
</dbReference>
<evidence type="ECO:0000256" key="2">
    <source>
        <dbReference type="ARBA" id="ARBA00023015"/>
    </source>
</evidence>
<dbReference type="InterPro" id="IPR036879">
    <property type="entry name" value="TF_MADSbox_sf"/>
</dbReference>
<dbReference type="Gene3D" id="3.40.1810.10">
    <property type="entry name" value="Transcription factor, MADS-box"/>
    <property type="match status" value="1"/>
</dbReference>
<reference evidence="7" key="1">
    <citation type="submission" date="2025-08" db="UniProtKB">
        <authorList>
            <consortium name="RefSeq"/>
        </authorList>
    </citation>
    <scope>IDENTIFICATION</scope>
</reference>
<protein>
    <submittedName>
        <fullName evidence="7">Agamous-like MADS-box protein AGL104</fullName>
    </submittedName>
</protein>
<gene>
    <name evidence="7" type="primary">LOC107816350</name>
</gene>
<dbReference type="PANTHER" id="PTHR11945:SF821">
    <property type="entry name" value="AGAMOUS-LIKE 57"/>
    <property type="match status" value="1"/>
</dbReference>
<dbReference type="InterPro" id="IPR002100">
    <property type="entry name" value="TF_MADSbox"/>
</dbReference>
<proteinExistence type="predicted"/>
<evidence type="ECO:0000256" key="1">
    <source>
        <dbReference type="ARBA" id="ARBA00004123"/>
    </source>
</evidence>
<sequence length="178" mass="19951">MAKNKSLSRKKAQIKALESTVECLTTFAKTKAIIFIKAHELSITTGAEVGLLLFCPSEKTYTYGSPRNFDAIADKFLNLKLNDGKNNYSDIVESNCNKEFERLIVQKAKLEKLLDIIQEILNLSTSPNFVALRPSSSEESCVMNDLNVVANADGGILLQLINWRPLSVVTREEFIQFF</sequence>
<dbReference type="SMR" id="A0A1S4C8S5"/>
<evidence type="ECO:0000256" key="5">
    <source>
        <dbReference type="ARBA" id="ARBA00023242"/>
    </source>
</evidence>
<dbReference type="GO" id="GO:0006357">
    <property type="term" value="P:regulation of transcription by RNA polymerase II"/>
    <property type="evidence" value="ECO:0000318"/>
    <property type="project" value="GO_Central"/>
</dbReference>
<dbReference type="SUPFAM" id="SSF55455">
    <property type="entry name" value="SRF-like"/>
    <property type="match status" value="1"/>
</dbReference>
<dbReference type="STRING" id="4097.A0A1S4C8S5"/>
<keyword evidence="3" id="KW-0238">DNA-binding</keyword>
<dbReference type="RefSeq" id="XP_016497540.1">
    <property type="nucleotide sequence ID" value="XM_016642054.1"/>
</dbReference>
<evidence type="ECO:0000259" key="6">
    <source>
        <dbReference type="PROSITE" id="PS50066"/>
    </source>
</evidence>
<dbReference type="GO" id="GO:0000981">
    <property type="term" value="F:DNA-binding transcription factor activity, RNA polymerase II-specific"/>
    <property type="evidence" value="ECO:0000318"/>
    <property type="project" value="GO_Central"/>
</dbReference>
<keyword evidence="2" id="KW-0805">Transcription regulation</keyword>
<accession>A0A1S4C8S5</accession>
<keyword evidence="5" id="KW-0539">Nucleus</keyword>
<evidence type="ECO:0000256" key="4">
    <source>
        <dbReference type="ARBA" id="ARBA00023163"/>
    </source>
</evidence>
<dbReference type="AlphaFoldDB" id="A0A1S4C8S5"/>
<dbReference type="PANTHER" id="PTHR11945">
    <property type="entry name" value="MADS BOX PROTEIN"/>
    <property type="match status" value="1"/>
</dbReference>
<evidence type="ECO:0000313" key="7">
    <source>
        <dbReference type="RefSeq" id="XP_016497540.1"/>
    </source>
</evidence>
<comment type="subcellular location">
    <subcellularLocation>
        <location evidence="1">Nucleus</location>
    </subcellularLocation>
</comment>
<dbReference type="PROSITE" id="PS50066">
    <property type="entry name" value="MADS_BOX_2"/>
    <property type="match status" value="1"/>
</dbReference>
<name>A0A1S4C8S5_TOBAC</name>
<evidence type="ECO:0000256" key="3">
    <source>
        <dbReference type="ARBA" id="ARBA00023125"/>
    </source>
</evidence>
<dbReference type="PaxDb" id="4097-A0A1S4C8S5"/>
<dbReference type="KEGG" id="nta:107816350"/>
<dbReference type="GO" id="GO:0046983">
    <property type="term" value="F:protein dimerization activity"/>
    <property type="evidence" value="ECO:0007669"/>
    <property type="project" value="InterPro"/>
</dbReference>
<dbReference type="OrthoDB" id="1098072at2759"/>
<keyword evidence="4" id="KW-0804">Transcription</keyword>
<dbReference type="GO" id="GO:0000978">
    <property type="term" value="F:RNA polymerase II cis-regulatory region sequence-specific DNA binding"/>
    <property type="evidence" value="ECO:0000318"/>
    <property type="project" value="GO_Central"/>
</dbReference>